<gene>
    <name evidence="3" type="ORF">EQG79_12115</name>
</gene>
<evidence type="ECO:0000313" key="4">
    <source>
        <dbReference type="Proteomes" id="UP000290407"/>
    </source>
</evidence>
<accession>A0A4Q2UNJ4</accession>
<keyword evidence="2" id="KW-1133">Transmembrane helix</keyword>
<feature type="compositionally biased region" description="Pro residues" evidence="1">
    <location>
        <begin position="32"/>
        <end position="42"/>
    </location>
</feature>
<dbReference type="Proteomes" id="UP000290407">
    <property type="component" value="Unassembled WGS sequence"/>
</dbReference>
<dbReference type="AlphaFoldDB" id="A0A4Q2UNJ4"/>
<keyword evidence="2" id="KW-0812">Transmembrane</keyword>
<comment type="caution">
    <text evidence="3">The sequence shown here is derived from an EMBL/GenBank/DDBJ whole genome shotgun (WGS) entry which is preliminary data.</text>
</comment>
<dbReference type="EMBL" id="SBLB01000003">
    <property type="protein sequence ID" value="RYC69351.1"/>
    <property type="molecule type" value="Genomic_DNA"/>
</dbReference>
<evidence type="ECO:0000256" key="1">
    <source>
        <dbReference type="SAM" id="MobiDB-lite"/>
    </source>
</evidence>
<feature type="region of interest" description="Disordered" evidence="1">
    <location>
        <begin position="1"/>
        <end position="44"/>
    </location>
</feature>
<reference evidence="3 4" key="1">
    <citation type="submission" date="2019-01" db="EMBL/GenBank/DDBJ databases">
        <title>Spirosoma flava sp. nov., a propanil-degrading bacterium isolated from herbicide-contaminated soil.</title>
        <authorList>
            <person name="Zhang L."/>
            <person name="Jiang J.-D."/>
        </authorList>
    </citation>
    <scope>NUCLEOTIDE SEQUENCE [LARGE SCALE GENOMIC DNA]</scope>
    <source>
        <strain evidence="3 4">TY50</strain>
    </source>
</reference>
<keyword evidence="4" id="KW-1185">Reference proteome</keyword>
<protein>
    <submittedName>
        <fullName evidence="3">Uncharacterized protein</fullName>
    </submittedName>
</protein>
<feature type="compositionally biased region" description="Basic and acidic residues" evidence="1">
    <location>
        <begin position="16"/>
        <end position="30"/>
    </location>
</feature>
<organism evidence="3 4">
    <name type="scientific">Spirosoma sordidisoli</name>
    <dbReference type="NCBI Taxonomy" id="2502893"/>
    <lineage>
        <taxon>Bacteria</taxon>
        <taxon>Pseudomonadati</taxon>
        <taxon>Bacteroidota</taxon>
        <taxon>Cytophagia</taxon>
        <taxon>Cytophagales</taxon>
        <taxon>Cytophagaceae</taxon>
        <taxon>Spirosoma</taxon>
    </lineage>
</organism>
<dbReference type="RefSeq" id="WP_077921080.1">
    <property type="nucleotide sequence ID" value="NZ_SBLB01000003.1"/>
</dbReference>
<proteinExistence type="predicted"/>
<name>A0A4Q2UNJ4_9BACT</name>
<sequence>MLRLTEKARPSNRPTGKADADPIRFDDHQPRQQPPVNPPAPVPVKSRRPDWLLILMIGLFLLALLIVWLVDIPALLD</sequence>
<feature type="transmembrane region" description="Helical" evidence="2">
    <location>
        <begin position="51"/>
        <end position="70"/>
    </location>
</feature>
<evidence type="ECO:0000313" key="3">
    <source>
        <dbReference type="EMBL" id="RYC69351.1"/>
    </source>
</evidence>
<evidence type="ECO:0000256" key="2">
    <source>
        <dbReference type="SAM" id="Phobius"/>
    </source>
</evidence>
<keyword evidence="2" id="KW-0472">Membrane</keyword>